<protein>
    <submittedName>
        <fullName evidence="2">Uncharacterized protein</fullName>
    </submittedName>
</protein>
<keyword evidence="1" id="KW-0812">Transmembrane</keyword>
<evidence type="ECO:0000256" key="1">
    <source>
        <dbReference type="SAM" id="Phobius"/>
    </source>
</evidence>
<feature type="non-terminal residue" evidence="2">
    <location>
        <position position="54"/>
    </location>
</feature>
<feature type="transmembrane region" description="Helical" evidence="1">
    <location>
        <begin position="23"/>
        <end position="44"/>
    </location>
</feature>
<keyword evidence="1" id="KW-0472">Membrane</keyword>
<gene>
    <name evidence="2" type="ORF">METZ01_LOCUS431838</name>
</gene>
<reference evidence="2" key="1">
    <citation type="submission" date="2018-05" db="EMBL/GenBank/DDBJ databases">
        <authorList>
            <person name="Lanie J.A."/>
            <person name="Ng W.-L."/>
            <person name="Kazmierczak K.M."/>
            <person name="Andrzejewski T.M."/>
            <person name="Davidsen T.M."/>
            <person name="Wayne K.J."/>
            <person name="Tettelin H."/>
            <person name="Glass J.I."/>
            <person name="Rusch D."/>
            <person name="Podicherti R."/>
            <person name="Tsui H.-C.T."/>
            <person name="Winkler M.E."/>
        </authorList>
    </citation>
    <scope>NUCLEOTIDE SEQUENCE</scope>
</reference>
<evidence type="ECO:0000313" key="2">
    <source>
        <dbReference type="EMBL" id="SVD78984.1"/>
    </source>
</evidence>
<dbReference type="AlphaFoldDB" id="A0A382Y6Y1"/>
<sequence length="54" mass="6230">MKSPFKSDRDAPFVRYALSSRSVLYSALFALPLFLLYEAMALIFREEVDNIRNG</sequence>
<proteinExistence type="predicted"/>
<dbReference type="EMBL" id="UINC01173405">
    <property type="protein sequence ID" value="SVD78984.1"/>
    <property type="molecule type" value="Genomic_DNA"/>
</dbReference>
<organism evidence="2">
    <name type="scientific">marine metagenome</name>
    <dbReference type="NCBI Taxonomy" id="408172"/>
    <lineage>
        <taxon>unclassified sequences</taxon>
        <taxon>metagenomes</taxon>
        <taxon>ecological metagenomes</taxon>
    </lineage>
</organism>
<name>A0A382Y6Y1_9ZZZZ</name>
<accession>A0A382Y6Y1</accession>
<keyword evidence="1" id="KW-1133">Transmembrane helix</keyword>